<dbReference type="Pfam" id="PF23466">
    <property type="entry name" value="WWE_4"/>
    <property type="match status" value="1"/>
</dbReference>
<dbReference type="InterPro" id="IPR000571">
    <property type="entry name" value="Znf_CCCH"/>
</dbReference>
<name>A0AAZ3R5V1_ONCTS</name>
<dbReference type="PROSITE" id="PS50103">
    <property type="entry name" value="ZF_C3H1"/>
    <property type="match status" value="1"/>
</dbReference>
<dbReference type="InterPro" id="IPR036855">
    <property type="entry name" value="Znf_CCCH_sf"/>
</dbReference>
<comment type="pathway">
    <text evidence="2">Protein modification; protein ubiquitination.</text>
</comment>
<accession>A0AAZ3R5V1</accession>
<protein>
    <submittedName>
        <fullName evidence="12">Uncharacterized protein</fullName>
    </submittedName>
</protein>
<evidence type="ECO:0000256" key="7">
    <source>
        <dbReference type="ARBA" id="ARBA00024347"/>
    </source>
</evidence>
<reference evidence="13" key="1">
    <citation type="journal article" date="2018" name="PLoS ONE">
        <title>Chinook salmon (Oncorhynchus tshawytscha) genome and transcriptome.</title>
        <authorList>
            <person name="Christensen K.A."/>
            <person name="Leong J.S."/>
            <person name="Sakhrani D."/>
            <person name="Biagi C.A."/>
            <person name="Minkley D.R."/>
            <person name="Withler R.E."/>
            <person name="Rondeau E.B."/>
            <person name="Koop B.F."/>
            <person name="Devlin R.H."/>
        </authorList>
    </citation>
    <scope>NUCLEOTIDE SEQUENCE [LARGE SCALE GENOMIC DNA]</scope>
</reference>
<sequence>MENESYYCSPMASSSVNDPSQGNSYQENFSCSESNSESSATEEESDSDAAGTRQDQEEPCRYYNSGHCRDGKRCHYLHVCKYALRGNCRYGAKCRLKHLSSSSDSDGGSGRRERRRSLSGGRRGGGGRERRSSSGGRGAGGRRDRRRSLSGGRGGGGRRDRRRSLSGGRGGGGRRDRRRSLSGGRGGGGRERRSSSGGRGGGGRRDRRKSLSGGRGGGGRERRSSSVGRGGGGRRDRRRSLSGGGGGGERERRSSSGGRGGGGRRDRRRSLSGGRGGGRERRSLSGGRGGGGRRDRRRSLSGGRGGGGRRDRRRSLSAGRGGSGRERRKSSSGVRRGDRARESSSSRGAQRDISGPYKWQLEDGHGWKDIANDHILEGQYSQPNIKGINIYNTPYGKVTIDFKAMRVRGKNNLRVRRLDGQQTEWIWFYSSSKGWTKYGEKDSKGNSGPIQSSEIEKKFQLNRNGSPTFNIGSDIFKIRFRQMRQVSDKRKRKVVRRPKYQPPQSGNLIGRVTSAFQRVKMSPAGQSESPEWQFGGKSGRWHTFKDSADIEDQYQKDFNGSMSLTVKGQAYKLDFSAMKQTNQSTRATRNIRRV</sequence>
<dbReference type="SMART" id="SM00678">
    <property type="entry name" value="WWE"/>
    <property type="match status" value="1"/>
</dbReference>
<evidence type="ECO:0000256" key="5">
    <source>
        <dbReference type="ARBA" id="ARBA00022833"/>
    </source>
</evidence>
<dbReference type="InterPro" id="IPR018123">
    <property type="entry name" value="WWE-dom_subgr"/>
</dbReference>
<dbReference type="Proteomes" id="UP000694402">
    <property type="component" value="Unassembled WGS sequence"/>
</dbReference>
<evidence type="ECO:0000259" key="10">
    <source>
        <dbReference type="PROSITE" id="PS50103"/>
    </source>
</evidence>
<keyword evidence="6" id="KW-0539">Nucleus</keyword>
<comment type="similarity">
    <text evidence="7">Belongs to the ARTD/PARP family.</text>
</comment>
<dbReference type="InterPro" id="IPR004170">
    <property type="entry name" value="WWE_dom"/>
</dbReference>
<dbReference type="PROSITE" id="PS50918">
    <property type="entry name" value="WWE"/>
    <property type="match status" value="2"/>
</dbReference>
<reference evidence="12" key="3">
    <citation type="submission" date="2025-09" db="UniProtKB">
        <authorList>
            <consortium name="Ensembl"/>
        </authorList>
    </citation>
    <scope>IDENTIFICATION</scope>
</reference>
<evidence type="ECO:0000256" key="4">
    <source>
        <dbReference type="ARBA" id="ARBA00022771"/>
    </source>
</evidence>
<dbReference type="AlphaFoldDB" id="A0AAZ3R5V1"/>
<organism evidence="12 13">
    <name type="scientific">Oncorhynchus tshawytscha</name>
    <name type="common">Chinook salmon</name>
    <name type="synonym">Salmo tshawytscha</name>
    <dbReference type="NCBI Taxonomy" id="74940"/>
    <lineage>
        <taxon>Eukaryota</taxon>
        <taxon>Metazoa</taxon>
        <taxon>Chordata</taxon>
        <taxon>Craniata</taxon>
        <taxon>Vertebrata</taxon>
        <taxon>Euteleostomi</taxon>
        <taxon>Actinopterygii</taxon>
        <taxon>Neopterygii</taxon>
        <taxon>Teleostei</taxon>
        <taxon>Protacanthopterygii</taxon>
        <taxon>Salmoniformes</taxon>
        <taxon>Salmonidae</taxon>
        <taxon>Salmoninae</taxon>
        <taxon>Oncorhynchus</taxon>
    </lineage>
</organism>
<evidence type="ECO:0000313" key="12">
    <source>
        <dbReference type="Ensembl" id="ENSOTSP00005136601.1"/>
    </source>
</evidence>
<keyword evidence="5 8" id="KW-0862">Zinc</keyword>
<feature type="region of interest" description="Disordered" evidence="9">
    <location>
        <begin position="1"/>
        <end position="59"/>
    </location>
</feature>
<feature type="domain" description="C3H1-type" evidence="10">
    <location>
        <begin position="54"/>
        <end position="81"/>
    </location>
</feature>
<keyword evidence="4 8" id="KW-0863">Zinc-finger</keyword>
<dbReference type="PANTHER" id="PTHR45740">
    <property type="entry name" value="POLY [ADP-RIBOSE] POLYMERASE"/>
    <property type="match status" value="1"/>
</dbReference>
<feature type="region of interest" description="Disordered" evidence="9">
    <location>
        <begin position="98"/>
        <end position="358"/>
    </location>
</feature>
<dbReference type="SMART" id="SM00356">
    <property type="entry name" value="ZnF_C3H1"/>
    <property type="match status" value="2"/>
</dbReference>
<dbReference type="Pfam" id="PF18044">
    <property type="entry name" value="zf-CCCH_4"/>
    <property type="match status" value="1"/>
</dbReference>
<evidence type="ECO:0000256" key="3">
    <source>
        <dbReference type="ARBA" id="ARBA00022723"/>
    </source>
</evidence>
<feature type="compositionally biased region" description="Basic and acidic residues" evidence="9">
    <location>
        <begin position="335"/>
        <end position="344"/>
    </location>
</feature>
<dbReference type="Gene3D" id="3.30.720.50">
    <property type="match status" value="2"/>
</dbReference>
<dbReference type="SUPFAM" id="SSF90229">
    <property type="entry name" value="CCCH zinc finger"/>
    <property type="match status" value="1"/>
</dbReference>
<evidence type="ECO:0000313" key="13">
    <source>
        <dbReference type="Proteomes" id="UP000694402"/>
    </source>
</evidence>
<dbReference type="InterPro" id="IPR037197">
    <property type="entry name" value="WWE_dom_sf"/>
</dbReference>
<reference evidence="12" key="2">
    <citation type="submission" date="2025-08" db="UniProtKB">
        <authorList>
            <consortium name="Ensembl"/>
        </authorList>
    </citation>
    <scope>IDENTIFICATION</scope>
</reference>
<dbReference type="Ensembl" id="ENSOTST00005142385.1">
    <property type="protein sequence ID" value="ENSOTSP00005136601.1"/>
    <property type="gene ID" value="ENSOTSG00005025591.2"/>
</dbReference>
<dbReference type="GO" id="GO:0003950">
    <property type="term" value="F:NAD+ poly-ADP-ribosyltransferase activity"/>
    <property type="evidence" value="ECO:0007669"/>
    <property type="project" value="TreeGrafter"/>
</dbReference>
<comment type="subcellular location">
    <subcellularLocation>
        <location evidence="1">Nucleus</location>
    </subcellularLocation>
</comment>
<dbReference type="InterPro" id="IPR051712">
    <property type="entry name" value="ARTD-AVP"/>
</dbReference>
<dbReference type="Pfam" id="PF02825">
    <property type="entry name" value="WWE"/>
    <property type="match status" value="2"/>
</dbReference>
<dbReference type="GO" id="GO:0005634">
    <property type="term" value="C:nucleus"/>
    <property type="evidence" value="ECO:0007669"/>
    <property type="project" value="UniProtKB-SubCell"/>
</dbReference>
<dbReference type="GeneTree" id="ENSGT00940000164581"/>
<dbReference type="SUPFAM" id="SSF117839">
    <property type="entry name" value="WWE domain"/>
    <property type="match status" value="2"/>
</dbReference>
<dbReference type="GO" id="GO:0008270">
    <property type="term" value="F:zinc ion binding"/>
    <property type="evidence" value="ECO:0007669"/>
    <property type="project" value="UniProtKB-KW"/>
</dbReference>
<evidence type="ECO:0000256" key="8">
    <source>
        <dbReference type="PROSITE-ProRule" id="PRU00723"/>
    </source>
</evidence>
<feature type="domain" description="WWE" evidence="11">
    <location>
        <begin position="411"/>
        <end position="497"/>
    </location>
</feature>
<feature type="compositionally biased region" description="Low complexity" evidence="9">
    <location>
        <begin position="30"/>
        <end position="39"/>
    </location>
</feature>
<keyword evidence="13" id="KW-1185">Reference proteome</keyword>
<dbReference type="GO" id="GO:1990404">
    <property type="term" value="F:NAD+-protein mono-ADP-ribosyltransferase activity"/>
    <property type="evidence" value="ECO:0007669"/>
    <property type="project" value="TreeGrafter"/>
</dbReference>
<evidence type="ECO:0000256" key="1">
    <source>
        <dbReference type="ARBA" id="ARBA00004123"/>
    </source>
</evidence>
<evidence type="ECO:0000256" key="2">
    <source>
        <dbReference type="ARBA" id="ARBA00004906"/>
    </source>
</evidence>
<proteinExistence type="inferred from homology"/>
<feature type="compositionally biased region" description="Polar residues" evidence="9">
    <location>
        <begin position="11"/>
        <end position="29"/>
    </location>
</feature>
<dbReference type="InterPro" id="IPR041367">
    <property type="entry name" value="Znf-CCCH_4"/>
</dbReference>
<feature type="domain" description="WWE" evidence="11">
    <location>
        <begin position="518"/>
        <end position="593"/>
    </location>
</feature>
<dbReference type="PANTHER" id="PTHR45740:SF14">
    <property type="entry name" value="NOVEL PROTEIN"/>
    <property type="match status" value="1"/>
</dbReference>
<evidence type="ECO:0000256" key="6">
    <source>
        <dbReference type="ARBA" id="ARBA00023242"/>
    </source>
</evidence>
<keyword evidence="3 8" id="KW-0479">Metal-binding</keyword>
<evidence type="ECO:0000259" key="11">
    <source>
        <dbReference type="PROSITE" id="PS50918"/>
    </source>
</evidence>
<evidence type="ECO:0000256" key="9">
    <source>
        <dbReference type="SAM" id="MobiDB-lite"/>
    </source>
</evidence>
<feature type="zinc finger region" description="C3H1-type" evidence="8">
    <location>
        <begin position="54"/>
        <end position="81"/>
    </location>
</feature>